<reference evidence="3 4" key="1">
    <citation type="journal article" date="2019" name="Sci. Rep.">
        <title>A high-quality genome of Eragrostis curvula grass provides insights into Poaceae evolution and supports new strategies to enhance forage quality.</title>
        <authorList>
            <person name="Carballo J."/>
            <person name="Santos B.A.C.M."/>
            <person name="Zappacosta D."/>
            <person name="Garbus I."/>
            <person name="Selva J.P."/>
            <person name="Gallo C.A."/>
            <person name="Diaz A."/>
            <person name="Albertini E."/>
            <person name="Caccamo M."/>
            <person name="Echenique V."/>
        </authorList>
    </citation>
    <scope>NUCLEOTIDE SEQUENCE [LARGE SCALE GENOMIC DNA]</scope>
    <source>
        <strain evidence="4">cv. Victoria</strain>
        <tissue evidence="3">Leaf</tissue>
    </source>
</reference>
<dbReference type="Gramene" id="TVU09516">
    <property type="protein sequence ID" value="TVU09516"/>
    <property type="gene ID" value="EJB05_42996"/>
</dbReference>
<keyword evidence="2" id="KW-1133">Transmembrane helix</keyword>
<keyword evidence="2" id="KW-0472">Membrane</keyword>
<dbReference type="EMBL" id="RWGY01000039">
    <property type="protein sequence ID" value="TVU09516.1"/>
    <property type="molecule type" value="Genomic_DNA"/>
</dbReference>
<gene>
    <name evidence="3" type="ORF">EJB05_42996</name>
</gene>
<keyword evidence="4" id="KW-1185">Reference proteome</keyword>
<proteinExistence type="predicted"/>
<feature type="region of interest" description="Disordered" evidence="1">
    <location>
        <begin position="38"/>
        <end position="60"/>
    </location>
</feature>
<accession>A0A5J9TDQ3</accession>
<evidence type="ECO:0000256" key="1">
    <source>
        <dbReference type="SAM" id="MobiDB-lite"/>
    </source>
</evidence>
<dbReference type="OrthoDB" id="747636at2759"/>
<sequence length="91" mass="10120">MGRAPAFYLLITLLTYFLILSSAIPISRLQRMPLQETGEMPSVRGNTIVSEMGTKRSVPEDEATISARMAVEMQDYQPSGPNGKHKPPGWR</sequence>
<evidence type="ECO:0000256" key="2">
    <source>
        <dbReference type="SAM" id="Phobius"/>
    </source>
</evidence>
<keyword evidence="2" id="KW-0812">Transmembrane</keyword>
<feature type="transmembrane region" description="Helical" evidence="2">
    <location>
        <begin position="6"/>
        <end position="26"/>
    </location>
</feature>
<evidence type="ECO:0000313" key="3">
    <source>
        <dbReference type="EMBL" id="TVU09516.1"/>
    </source>
</evidence>
<dbReference type="PANTHER" id="PTHR33474">
    <property type="entry name" value="TRANSMEMBRANE PROTEIN"/>
    <property type="match status" value="1"/>
</dbReference>
<name>A0A5J9TDQ3_9POAL</name>
<protein>
    <submittedName>
        <fullName evidence="3">Uncharacterized protein</fullName>
    </submittedName>
</protein>
<dbReference type="AlphaFoldDB" id="A0A5J9TDQ3"/>
<dbReference type="PANTHER" id="PTHR33474:SF1">
    <property type="entry name" value="OS09G0412700 PROTEIN"/>
    <property type="match status" value="1"/>
</dbReference>
<organism evidence="3 4">
    <name type="scientific">Eragrostis curvula</name>
    <name type="common">weeping love grass</name>
    <dbReference type="NCBI Taxonomy" id="38414"/>
    <lineage>
        <taxon>Eukaryota</taxon>
        <taxon>Viridiplantae</taxon>
        <taxon>Streptophyta</taxon>
        <taxon>Embryophyta</taxon>
        <taxon>Tracheophyta</taxon>
        <taxon>Spermatophyta</taxon>
        <taxon>Magnoliopsida</taxon>
        <taxon>Liliopsida</taxon>
        <taxon>Poales</taxon>
        <taxon>Poaceae</taxon>
        <taxon>PACMAD clade</taxon>
        <taxon>Chloridoideae</taxon>
        <taxon>Eragrostideae</taxon>
        <taxon>Eragrostidinae</taxon>
        <taxon>Eragrostis</taxon>
    </lineage>
</organism>
<evidence type="ECO:0000313" key="4">
    <source>
        <dbReference type="Proteomes" id="UP000324897"/>
    </source>
</evidence>
<comment type="caution">
    <text evidence="3">The sequence shown here is derived from an EMBL/GenBank/DDBJ whole genome shotgun (WGS) entry which is preliminary data.</text>
</comment>
<dbReference type="Proteomes" id="UP000324897">
    <property type="component" value="Chromosome 3"/>
</dbReference>